<dbReference type="InterPro" id="IPR000178">
    <property type="entry name" value="TF_IF2_bacterial-like"/>
</dbReference>
<dbReference type="Pfam" id="PF03144">
    <property type="entry name" value="GTP_EFTU_D2"/>
    <property type="match status" value="1"/>
</dbReference>
<dbReference type="CDD" id="cd03692">
    <property type="entry name" value="mtIF2_IVc"/>
    <property type="match status" value="1"/>
</dbReference>
<dbReference type="Pfam" id="PF11987">
    <property type="entry name" value="IF-2"/>
    <property type="match status" value="1"/>
</dbReference>
<feature type="binding site" evidence="9">
    <location>
        <begin position="365"/>
        <end position="372"/>
    </location>
    <ligand>
        <name>GTP</name>
        <dbReference type="ChEBI" id="CHEBI:37565"/>
    </ligand>
</feature>
<dbReference type="CDD" id="cd03702">
    <property type="entry name" value="IF2_mtIF2_II"/>
    <property type="match status" value="1"/>
</dbReference>
<dbReference type="HAMAP" id="MF_00100_B">
    <property type="entry name" value="IF_2_B"/>
    <property type="match status" value="1"/>
</dbReference>
<keyword evidence="6 9" id="KW-0547">Nucleotide-binding</keyword>
<dbReference type="PANTHER" id="PTHR43381">
    <property type="entry name" value="TRANSLATION INITIATION FACTOR IF-2-RELATED"/>
    <property type="match status" value="1"/>
</dbReference>
<dbReference type="InterPro" id="IPR009000">
    <property type="entry name" value="Transl_B-barrel_sf"/>
</dbReference>
<evidence type="ECO:0000256" key="12">
    <source>
        <dbReference type="SAM" id="MobiDB-lite"/>
    </source>
</evidence>
<name>A0A840I130_9PROT</name>
<dbReference type="InterPro" id="IPR053905">
    <property type="entry name" value="EF-G-like_DII"/>
</dbReference>
<evidence type="ECO:0000256" key="1">
    <source>
        <dbReference type="ARBA" id="ARBA00004496"/>
    </source>
</evidence>
<comment type="subcellular location">
    <subcellularLocation>
        <location evidence="1 9 11">Cytoplasm</location>
    </subcellularLocation>
</comment>
<comment type="caution">
    <text evidence="14">The sequence shown here is derived from an EMBL/GenBank/DDBJ whole genome shotgun (WGS) entry which is preliminary data.</text>
</comment>
<dbReference type="AlphaFoldDB" id="A0A840I130"/>
<dbReference type="FunFam" id="2.40.30.10:FF:000008">
    <property type="entry name" value="Translation initiation factor IF-2"/>
    <property type="match status" value="1"/>
</dbReference>
<dbReference type="InterPro" id="IPR005225">
    <property type="entry name" value="Small_GTP-bd"/>
</dbReference>
<dbReference type="Proteomes" id="UP000563524">
    <property type="component" value="Unassembled WGS sequence"/>
</dbReference>
<dbReference type="PROSITE" id="PS01176">
    <property type="entry name" value="IF2"/>
    <property type="match status" value="1"/>
</dbReference>
<dbReference type="SUPFAM" id="SSF52156">
    <property type="entry name" value="Initiation factor IF2/eIF5b, domain 3"/>
    <property type="match status" value="1"/>
</dbReference>
<feature type="region of interest" description="Disordered" evidence="12">
    <location>
        <begin position="1"/>
        <end position="271"/>
    </location>
</feature>
<dbReference type="GO" id="GO:0003743">
    <property type="term" value="F:translation initiation factor activity"/>
    <property type="evidence" value="ECO:0007669"/>
    <property type="project" value="UniProtKB-UniRule"/>
</dbReference>
<evidence type="ECO:0000256" key="9">
    <source>
        <dbReference type="HAMAP-Rule" id="MF_00100"/>
    </source>
</evidence>
<evidence type="ECO:0000256" key="10">
    <source>
        <dbReference type="RuleBase" id="RU000644"/>
    </source>
</evidence>
<comment type="similarity">
    <text evidence="2 9 10">Belongs to the TRAFAC class translation factor GTPase superfamily. Classic translation factor GTPase family. IF-2 subfamily.</text>
</comment>
<dbReference type="PANTHER" id="PTHR43381:SF5">
    <property type="entry name" value="TR-TYPE G DOMAIN-CONTAINING PROTEIN"/>
    <property type="match status" value="1"/>
</dbReference>
<dbReference type="InterPro" id="IPR006847">
    <property type="entry name" value="IF2_N"/>
</dbReference>
<dbReference type="InterPro" id="IPR023115">
    <property type="entry name" value="TIF_IF2_dom3"/>
</dbReference>
<dbReference type="InterPro" id="IPR015760">
    <property type="entry name" value="TIF_IF2"/>
</dbReference>
<keyword evidence="15" id="KW-1185">Reference proteome</keyword>
<proteinExistence type="inferred from homology"/>
<dbReference type="Gene3D" id="3.40.50.10050">
    <property type="entry name" value="Translation initiation factor IF- 2, domain 3"/>
    <property type="match status" value="1"/>
</dbReference>
<evidence type="ECO:0000256" key="11">
    <source>
        <dbReference type="RuleBase" id="RU000645"/>
    </source>
</evidence>
<dbReference type="CDD" id="cd01887">
    <property type="entry name" value="IF2_eIF5B"/>
    <property type="match status" value="1"/>
</dbReference>
<keyword evidence="4 9" id="KW-0963">Cytoplasm</keyword>
<evidence type="ECO:0000256" key="7">
    <source>
        <dbReference type="ARBA" id="ARBA00022917"/>
    </source>
</evidence>
<evidence type="ECO:0000256" key="3">
    <source>
        <dbReference type="ARBA" id="ARBA00020675"/>
    </source>
</evidence>
<dbReference type="Pfam" id="PF04760">
    <property type="entry name" value="IF2_N"/>
    <property type="match status" value="1"/>
</dbReference>
<gene>
    <name evidence="9" type="primary">infB</name>
    <name evidence="14" type="ORF">GGQ59_000491</name>
</gene>
<evidence type="ECO:0000256" key="2">
    <source>
        <dbReference type="ARBA" id="ARBA00007733"/>
    </source>
</evidence>
<evidence type="ECO:0000313" key="15">
    <source>
        <dbReference type="Proteomes" id="UP000563524"/>
    </source>
</evidence>
<keyword evidence="7 9" id="KW-0648">Protein biosynthesis</keyword>
<evidence type="ECO:0000256" key="4">
    <source>
        <dbReference type="ARBA" id="ARBA00022490"/>
    </source>
</evidence>
<keyword evidence="5 9" id="KW-0396">Initiation factor</keyword>
<evidence type="ECO:0000256" key="6">
    <source>
        <dbReference type="ARBA" id="ARBA00022741"/>
    </source>
</evidence>
<feature type="compositionally biased region" description="Basic and acidic residues" evidence="12">
    <location>
        <begin position="104"/>
        <end position="175"/>
    </location>
</feature>
<keyword evidence="8 9" id="KW-0342">GTP-binding</keyword>
<dbReference type="Gene3D" id="2.40.30.10">
    <property type="entry name" value="Translation factors"/>
    <property type="match status" value="2"/>
</dbReference>
<dbReference type="InterPro" id="IPR004161">
    <property type="entry name" value="EFTu-like_2"/>
</dbReference>
<dbReference type="GO" id="GO:0003924">
    <property type="term" value="F:GTPase activity"/>
    <property type="evidence" value="ECO:0007669"/>
    <property type="project" value="UniProtKB-UniRule"/>
</dbReference>
<dbReference type="GO" id="GO:0005525">
    <property type="term" value="F:GTP binding"/>
    <property type="evidence" value="ECO:0007669"/>
    <property type="project" value="UniProtKB-KW"/>
</dbReference>
<organism evidence="14 15">
    <name type="scientific">Parvularcula dongshanensis</name>
    <dbReference type="NCBI Taxonomy" id="1173995"/>
    <lineage>
        <taxon>Bacteria</taxon>
        <taxon>Pseudomonadati</taxon>
        <taxon>Pseudomonadota</taxon>
        <taxon>Alphaproteobacteria</taxon>
        <taxon>Parvularculales</taxon>
        <taxon>Parvularculaceae</taxon>
        <taxon>Parvularcula</taxon>
    </lineage>
</organism>
<dbReference type="Pfam" id="PF08364">
    <property type="entry name" value="IF2_assoc"/>
    <property type="match status" value="1"/>
</dbReference>
<accession>A0A840I130</accession>
<sequence>MSLRGSTETGSVKQSFSHGRTKTVEVVKKRRVVNPGGGSGGNGAPTQTKVSKPVEKRETPKPSPAASAGRAGTVPPKPQGKVVRRLSDEEAKRRQMALAQAKKIQAEKAAREAKEREEREKREAEERARLEEARKAAEAEEKKRAVEAEARKKAEEEARKALDAEEAERKRRQEAKQTAPAGTAPKGRGKDSPSVEADSDDPLSALGGRIKQKRGFGGQDTSKKEAPKRRTGKLTIANALQDDDRQRSLASVRRAREREKAARAKRGGSNQPQVREVVIPDIITVADLASRMAMRQTDLIKELMKQGHMVTANNTLDADTAQLIVEDMGHSVKRVSEADVEEGLIAPDRADAALKPRPPVVTIMGHVDHGKTSLLDAIRKANVVSGEAGGITQHIGAYQIEAPSGDKITFLDTPGHAAFTAMRARGANVTDIVVVVVAADDSVMPQTEEAISHARAAGVPMIVAVNKIDVPGADPNKVKTDLLRYEVQVESMGGDIQDVEVSALKKTNLDGLLDAIALQAEFLELTANADREAYGSVVEAKLDKGRGTVATFLVQAGTLKRGDIVVAGSEWGKVRALSDENGKPMKEALPSQPVEILGLGGVPEPGDQFVVVESEARAREVAEYRARVKREKQNAQSAGTSLEQMMAQLADAEIKDLPVVIKGDVQGSVEAIVGSLQKLSTDEVRVRVLHTGVGAISESDVVLAHASGAPVIGFNVRANAQARQEGERSGTEIRYYSVIYDLIDDIKGTLSGMLDPELRETFLGNAEILEVFNVSKVGKVAGCRVTEGQVKRGASVRLLRDNVVIHEGTLSQLKRFKDDVNEVPAGQECGMSFANYDDLKVGDVIECFQVERIERTLD</sequence>
<evidence type="ECO:0000259" key="13">
    <source>
        <dbReference type="PROSITE" id="PS51722"/>
    </source>
</evidence>
<evidence type="ECO:0000256" key="5">
    <source>
        <dbReference type="ARBA" id="ARBA00022540"/>
    </source>
</evidence>
<dbReference type="FunFam" id="3.40.50.300:FF:000019">
    <property type="entry name" value="Translation initiation factor IF-2"/>
    <property type="match status" value="1"/>
</dbReference>
<dbReference type="Gene3D" id="3.40.50.300">
    <property type="entry name" value="P-loop containing nucleotide triphosphate hydrolases"/>
    <property type="match status" value="1"/>
</dbReference>
<dbReference type="SUPFAM" id="SSF50447">
    <property type="entry name" value="Translation proteins"/>
    <property type="match status" value="2"/>
</dbReference>
<dbReference type="FunFam" id="3.40.50.10050:FF:000001">
    <property type="entry name" value="Translation initiation factor IF-2"/>
    <property type="match status" value="1"/>
</dbReference>
<dbReference type="InterPro" id="IPR013575">
    <property type="entry name" value="IF2_assoc_dom_bac"/>
</dbReference>
<dbReference type="GO" id="GO:0005829">
    <property type="term" value="C:cytosol"/>
    <property type="evidence" value="ECO:0007669"/>
    <property type="project" value="TreeGrafter"/>
</dbReference>
<dbReference type="Pfam" id="PF00009">
    <property type="entry name" value="GTP_EFTU"/>
    <property type="match status" value="1"/>
</dbReference>
<dbReference type="InterPro" id="IPR036925">
    <property type="entry name" value="TIF_IF2_dom3_sf"/>
</dbReference>
<dbReference type="InterPro" id="IPR027417">
    <property type="entry name" value="P-loop_NTPase"/>
</dbReference>
<reference evidence="14 15" key="1">
    <citation type="submission" date="2020-08" db="EMBL/GenBank/DDBJ databases">
        <title>Genomic Encyclopedia of Type Strains, Phase IV (KMG-IV): sequencing the most valuable type-strain genomes for metagenomic binning, comparative biology and taxonomic classification.</title>
        <authorList>
            <person name="Goeker M."/>
        </authorList>
    </citation>
    <scope>NUCLEOTIDE SEQUENCE [LARGE SCALE GENOMIC DNA]</scope>
    <source>
        <strain evidence="14 15">DSM 102850</strain>
    </source>
</reference>
<feature type="binding site" evidence="9">
    <location>
        <begin position="412"/>
        <end position="416"/>
    </location>
    <ligand>
        <name>GTP</name>
        <dbReference type="ChEBI" id="CHEBI:37565"/>
    </ligand>
</feature>
<dbReference type="Pfam" id="PF22042">
    <property type="entry name" value="EF-G_D2"/>
    <property type="match status" value="1"/>
</dbReference>
<evidence type="ECO:0000256" key="8">
    <source>
        <dbReference type="ARBA" id="ARBA00023134"/>
    </source>
</evidence>
<comment type="function">
    <text evidence="9 10">One of the essential components for the initiation of protein synthesis. Protects formylmethionyl-tRNA from spontaneous hydrolysis and promotes its binding to the 30S ribosomal subunits. Also involved in the hydrolysis of GTP during the formation of the 70S ribosomal complex.</text>
</comment>
<dbReference type="SUPFAM" id="SSF52540">
    <property type="entry name" value="P-loop containing nucleoside triphosphate hydrolases"/>
    <property type="match status" value="1"/>
</dbReference>
<protein>
    <recommendedName>
        <fullName evidence="3 9">Translation initiation factor IF-2</fullName>
    </recommendedName>
</protein>
<comment type="caution">
    <text evidence="9">Lacks conserved residue(s) required for the propagation of feature annotation.</text>
</comment>
<dbReference type="EMBL" id="JACHOB010000001">
    <property type="protein sequence ID" value="MBB4657991.1"/>
    <property type="molecule type" value="Genomic_DNA"/>
</dbReference>
<feature type="domain" description="Tr-type G" evidence="13">
    <location>
        <begin position="356"/>
        <end position="526"/>
    </location>
</feature>
<evidence type="ECO:0000313" key="14">
    <source>
        <dbReference type="EMBL" id="MBB4657991.1"/>
    </source>
</evidence>
<dbReference type="InterPro" id="IPR000795">
    <property type="entry name" value="T_Tr_GTP-bd_dom"/>
</dbReference>
<dbReference type="PROSITE" id="PS51722">
    <property type="entry name" value="G_TR_2"/>
    <property type="match status" value="1"/>
</dbReference>
<dbReference type="InterPro" id="IPR044145">
    <property type="entry name" value="IF2_II"/>
</dbReference>
<feature type="binding site" evidence="9">
    <location>
        <begin position="466"/>
        <end position="469"/>
    </location>
    <ligand>
        <name>GTP</name>
        <dbReference type="ChEBI" id="CHEBI:37565"/>
    </ligand>
</feature>
<feature type="compositionally biased region" description="Polar residues" evidence="12">
    <location>
        <begin position="1"/>
        <end position="18"/>
    </location>
</feature>
<dbReference type="NCBIfam" id="TIGR00487">
    <property type="entry name" value="IF-2"/>
    <property type="match status" value="1"/>
</dbReference>
<dbReference type="NCBIfam" id="TIGR00231">
    <property type="entry name" value="small_GTP"/>
    <property type="match status" value="1"/>
</dbReference>
<dbReference type="FunFam" id="2.40.30.10:FF:000007">
    <property type="entry name" value="Translation initiation factor IF-2"/>
    <property type="match status" value="1"/>
</dbReference>